<keyword evidence="1" id="KW-0732">Signal</keyword>
<sequence length="272" mass="30133">MDLFMRKWQKKVFGLSASAAVMLFVQTGLAEQNTDDLLLHKAIYDLRLNSSHQGAINSMGGQITYDLTSDCRGWLMANDLEMSVIYSTGQRMDMDLKINTWESLDGEKYRFTVKQDGNLSGQSGYIGKSSRSNDDNSVLAKITEPEKQSIVMQDVIYPTAFLKEIIQAAKNGETALNKVVFDGTAELDAFQASAIVLPNEDKNIPSALRGKASWKVFLAFYEVGAKNTLPIQEQKLTLFENGVVTSIDLDFGDFSVKGSLVDFEVHSAPQCE</sequence>
<dbReference type="InterPro" id="IPR015000">
    <property type="entry name" value="EipB-like"/>
</dbReference>
<organism evidence="2 3">
    <name type="scientific">Kiloniella litopenaei</name>
    <dbReference type="NCBI Taxonomy" id="1549748"/>
    <lineage>
        <taxon>Bacteria</taxon>
        <taxon>Pseudomonadati</taxon>
        <taxon>Pseudomonadota</taxon>
        <taxon>Alphaproteobacteria</taxon>
        <taxon>Rhodospirillales</taxon>
        <taxon>Kiloniellaceae</taxon>
        <taxon>Kiloniella</taxon>
    </lineage>
</organism>
<dbReference type="Pfam" id="PF08904">
    <property type="entry name" value="EipB_like"/>
    <property type="match status" value="1"/>
</dbReference>
<proteinExistence type="predicted"/>
<evidence type="ECO:0008006" key="4">
    <source>
        <dbReference type="Google" id="ProtNLM"/>
    </source>
</evidence>
<dbReference type="EMBL" id="LANI01000018">
    <property type="protein sequence ID" value="KKJ76622.1"/>
    <property type="molecule type" value="Genomic_DNA"/>
</dbReference>
<evidence type="ECO:0000313" key="3">
    <source>
        <dbReference type="Proteomes" id="UP000034491"/>
    </source>
</evidence>
<protein>
    <recommendedName>
        <fullName evidence="4">DUF1849 family protein</fullName>
    </recommendedName>
</protein>
<feature type="chain" id="PRO_5005640443" description="DUF1849 family protein" evidence="1">
    <location>
        <begin position="31"/>
        <end position="272"/>
    </location>
</feature>
<dbReference type="STRING" id="1549748.WH95_12540"/>
<keyword evidence="3" id="KW-1185">Reference proteome</keyword>
<gene>
    <name evidence="2" type="ORF">WH95_12540</name>
</gene>
<accession>A0A0M2R412</accession>
<dbReference type="Proteomes" id="UP000034491">
    <property type="component" value="Unassembled WGS sequence"/>
</dbReference>
<evidence type="ECO:0000313" key="2">
    <source>
        <dbReference type="EMBL" id="KKJ76622.1"/>
    </source>
</evidence>
<reference evidence="2 3" key="1">
    <citation type="submission" date="2015-03" db="EMBL/GenBank/DDBJ databases">
        <title>Genome sequence of Kiloniella sp. P1-1, isolated from the gut microflora of Pacific white shrimp, Penaeus vannamei.</title>
        <authorList>
            <person name="Shao Z."/>
            <person name="Wang L."/>
            <person name="Li X."/>
        </authorList>
    </citation>
    <scope>NUCLEOTIDE SEQUENCE [LARGE SCALE GENOMIC DNA]</scope>
    <source>
        <strain evidence="2 3">P1-1</strain>
    </source>
</reference>
<name>A0A0M2R412_9PROT</name>
<dbReference type="AlphaFoldDB" id="A0A0M2R412"/>
<feature type="signal peptide" evidence="1">
    <location>
        <begin position="1"/>
        <end position="30"/>
    </location>
</feature>
<evidence type="ECO:0000256" key="1">
    <source>
        <dbReference type="SAM" id="SignalP"/>
    </source>
</evidence>
<comment type="caution">
    <text evidence="2">The sequence shown here is derived from an EMBL/GenBank/DDBJ whole genome shotgun (WGS) entry which is preliminary data.</text>
</comment>